<name>C6E2X1_GEOSM</name>
<dbReference type="AlphaFoldDB" id="C6E2X1"/>
<dbReference type="STRING" id="443144.GM21_1083"/>
<proteinExistence type="predicted"/>
<organism evidence="2">
    <name type="scientific">Geobacter sp. (strain M21)</name>
    <dbReference type="NCBI Taxonomy" id="443144"/>
    <lineage>
        <taxon>Bacteria</taxon>
        <taxon>Pseudomonadati</taxon>
        <taxon>Thermodesulfobacteriota</taxon>
        <taxon>Desulfuromonadia</taxon>
        <taxon>Geobacterales</taxon>
        <taxon>Geobacteraceae</taxon>
        <taxon>Geobacter</taxon>
    </lineage>
</organism>
<feature type="chain" id="PRO_5002963421" evidence="1">
    <location>
        <begin position="27"/>
        <end position="102"/>
    </location>
</feature>
<feature type="signal peptide" evidence="1">
    <location>
        <begin position="1"/>
        <end position="26"/>
    </location>
</feature>
<accession>C6E2X1</accession>
<reference evidence="2" key="1">
    <citation type="submission" date="2009-07" db="EMBL/GenBank/DDBJ databases">
        <title>Complete sequence of Geobacter sp. M21.</title>
        <authorList>
            <consortium name="US DOE Joint Genome Institute"/>
            <person name="Lucas S."/>
            <person name="Copeland A."/>
            <person name="Lapidus A."/>
            <person name="Glavina del Rio T."/>
            <person name="Dalin E."/>
            <person name="Tice H."/>
            <person name="Bruce D."/>
            <person name="Goodwin L."/>
            <person name="Pitluck S."/>
            <person name="Saunders E."/>
            <person name="Brettin T."/>
            <person name="Detter J.C."/>
            <person name="Han C."/>
            <person name="Larimer F."/>
            <person name="Land M."/>
            <person name="Hauser L."/>
            <person name="Kyrpides N."/>
            <person name="Ovchinnikova G."/>
            <person name="Lovley D."/>
        </authorList>
    </citation>
    <scope>NUCLEOTIDE SEQUENCE [LARGE SCALE GENOMIC DNA]</scope>
    <source>
        <strain evidence="2">M21</strain>
    </source>
</reference>
<evidence type="ECO:0000256" key="1">
    <source>
        <dbReference type="SAM" id="SignalP"/>
    </source>
</evidence>
<keyword evidence="1" id="KW-0732">Signal</keyword>
<dbReference type="OrthoDB" id="5397874at2"/>
<dbReference type="EMBL" id="CP001661">
    <property type="protein sequence ID" value="ACT17144.1"/>
    <property type="molecule type" value="Genomic_DNA"/>
</dbReference>
<gene>
    <name evidence="2" type="ordered locus">GM21_1083</name>
</gene>
<dbReference type="HOGENOM" id="CLU_176174_0_0_7"/>
<evidence type="ECO:0000313" key="2">
    <source>
        <dbReference type="EMBL" id="ACT17144.1"/>
    </source>
</evidence>
<protein>
    <submittedName>
        <fullName evidence="2">Uncharacterized protein</fullName>
    </submittedName>
</protein>
<dbReference type="KEGG" id="gem:GM21_1083"/>
<sequence length="102" mass="11506">MSAIARGRVLALSALLLLALTQPVRGAEAWQESFEKTCARTNDAMALSVEELRALVESCNALEKVIEKQEASVRKVYLKRLQLCKNLYAYMLEYRQNGEAEK</sequence>